<feature type="region of interest" description="Disordered" evidence="1">
    <location>
        <begin position="1"/>
        <end position="32"/>
    </location>
</feature>
<dbReference type="AlphaFoldDB" id="A0A699SVV3"/>
<name>A0A699SVV3_TANCI</name>
<feature type="compositionally biased region" description="Low complexity" evidence="1">
    <location>
        <begin position="16"/>
        <end position="25"/>
    </location>
</feature>
<sequence>VNAEARESTAAEARDGAVAAVAAKDPAPDPLS</sequence>
<gene>
    <name evidence="2" type="ORF">Tci_873410</name>
</gene>
<feature type="compositionally biased region" description="Basic and acidic residues" evidence="1">
    <location>
        <begin position="1"/>
        <end position="15"/>
    </location>
</feature>
<accession>A0A699SVV3</accession>
<protein>
    <submittedName>
        <fullName evidence="2">Uncharacterized protein</fullName>
    </submittedName>
</protein>
<reference evidence="2" key="1">
    <citation type="journal article" date="2019" name="Sci. Rep.">
        <title>Draft genome of Tanacetum cinerariifolium, the natural source of mosquito coil.</title>
        <authorList>
            <person name="Yamashiro T."/>
            <person name="Shiraishi A."/>
            <person name="Satake H."/>
            <person name="Nakayama K."/>
        </authorList>
    </citation>
    <scope>NUCLEOTIDE SEQUENCE</scope>
</reference>
<feature type="non-terminal residue" evidence="2">
    <location>
        <position position="1"/>
    </location>
</feature>
<organism evidence="2">
    <name type="scientific">Tanacetum cinerariifolium</name>
    <name type="common">Dalmatian daisy</name>
    <name type="synonym">Chrysanthemum cinerariifolium</name>
    <dbReference type="NCBI Taxonomy" id="118510"/>
    <lineage>
        <taxon>Eukaryota</taxon>
        <taxon>Viridiplantae</taxon>
        <taxon>Streptophyta</taxon>
        <taxon>Embryophyta</taxon>
        <taxon>Tracheophyta</taxon>
        <taxon>Spermatophyta</taxon>
        <taxon>Magnoliopsida</taxon>
        <taxon>eudicotyledons</taxon>
        <taxon>Gunneridae</taxon>
        <taxon>Pentapetalae</taxon>
        <taxon>asterids</taxon>
        <taxon>campanulids</taxon>
        <taxon>Asterales</taxon>
        <taxon>Asteraceae</taxon>
        <taxon>Asteroideae</taxon>
        <taxon>Anthemideae</taxon>
        <taxon>Anthemidinae</taxon>
        <taxon>Tanacetum</taxon>
    </lineage>
</organism>
<dbReference type="EMBL" id="BKCJ011191358">
    <property type="protein sequence ID" value="GFD01441.1"/>
    <property type="molecule type" value="Genomic_DNA"/>
</dbReference>
<comment type="caution">
    <text evidence="2">The sequence shown here is derived from an EMBL/GenBank/DDBJ whole genome shotgun (WGS) entry which is preliminary data.</text>
</comment>
<proteinExistence type="predicted"/>
<evidence type="ECO:0000313" key="2">
    <source>
        <dbReference type="EMBL" id="GFD01441.1"/>
    </source>
</evidence>
<evidence type="ECO:0000256" key="1">
    <source>
        <dbReference type="SAM" id="MobiDB-lite"/>
    </source>
</evidence>